<feature type="region of interest" description="Disordered" evidence="1">
    <location>
        <begin position="61"/>
        <end position="84"/>
    </location>
</feature>
<protein>
    <submittedName>
        <fullName evidence="2">Uncharacterized protein</fullName>
    </submittedName>
</protein>
<dbReference type="Proteomes" id="UP000682202">
    <property type="component" value="Chromosome"/>
</dbReference>
<dbReference type="KEGG" id="mspg:F6B93_12385"/>
<sequence length="84" mass="9627">MSQPGVLTIQRCPAEELPGFVPRVLRTDVLRADETVFDAIAWVDLPVYRCRLEDWRHDYNKPTGPTLPTANSPAEFAQRWSTTR</sequence>
<keyword evidence="3" id="KW-1185">Reference proteome</keyword>
<reference evidence="2" key="1">
    <citation type="submission" date="2019-12" db="EMBL/GenBank/DDBJ databases">
        <title>Mycobacterium spongiae sp. nov.</title>
        <authorList>
            <person name="Stinear T."/>
        </authorList>
    </citation>
    <scope>NUCLEOTIDE SEQUENCE</scope>
    <source>
        <strain evidence="2">FSD4b-SM</strain>
    </source>
</reference>
<dbReference type="EMBL" id="CP046600">
    <property type="protein sequence ID" value="QUR67792.1"/>
    <property type="molecule type" value="Genomic_DNA"/>
</dbReference>
<gene>
    <name evidence="2" type="ORF">F6B93_12385</name>
</gene>
<evidence type="ECO:0000256" key="1">
    <source>
        <dbReference type="SAM" id="MobiDB-lite"/>
    </source>
</evidence>
<dbReference type="AlphaFoldDB" id="A0A975JY22"/>
<organism evidence="2 3">
    <name type="scientific">Mycobacterium spongiae</name>
    <dbReference type="NCBI Taxonomy" id="886343"/>
    <lineage>
        <taxon>Bacteria</taxon>
        <taxon>Bacillati</taxon>
        <taxon>Actinomycetota</taxon>
        <taxon>Actinomycetes</taxon>
        <taxon>Mycobacteriales</taxon>
        <taxon>Mycobacteriaceae</taxon>
        <taxon>Mycobacterium</taxon>
    </lineage>
</organism>
<evidence type="ECO:0000313" key="2">
    <source>
        <dbReference type="EMBL" id="QUR67792.1"/>
    </source>
</evidence>
<accession>A0A975JY22</accession>
<proteinExistence type="predicted"/>
<name>A0A975JY22_9MYCO</name>
<evidence type="ECO:0000313" key="3">
    <source>
        <dbReference type="Proteomes" id="UP000682202"/>
    </source>
</evidence>